<dbReference type="GO" id="GO:0000287">
    <property type="term" value="F:magnesium ion binding"/>
    <property type="evidence" value="ECO:0007669"/>
    <property type="project" value="InterPro"/>
</dbReference>
<dbReference type="Proteomes" id="UP000054314">
    <property type="component" value="Unassembled WGS sequence"/>
</dbReference>
<dbReference type="Gene3D" id="3.40.50.10680">
    <property type="entry name" value="CofD-like domains"/>
    <property type="match status" value="1"/>
</dbReference>
<accession>A0A0A0BYJ3</accession>
<dbReference type="AlphaFoldDB" id="A0A0A0BYJ3"/>
<dbReference type="NCBIfam" id="TIGR01819">
    <property type="entry name" value="F420_cofD"/>
    <property type="match status" value="1"/>
</dbReference>
<dbReference type="InterPro" id="IPR002882">
    <property type="entry name" value="CofD"/>
</dbReference>
<dbReference type="Gene3D" id="1.10.8.240">
    <property type="entry name" value="CofD-like domain"/>
    <property type="match status" value="1"/>
</dbReference>
<name>A0A0A0BYJ3_9CELL</name>
<keyword evidence="2" id="KW-0460">Magnesium</keyword>
<comment type="caution">
    <text evidence="3">The sequence shown here is derived from an EMBL/GenBank/DDBJ whole genome shotgun (WGS) entry which is preliminary data.</text>
</comment>
<organism evidence="3 4">
    <name type="scientific">Cellulomonas bogoriensis 69B4 = DSM 16987</name>
    <dbReference type="NCBI Taxonomy" id="1386082"/>
    <lineage>
        <taxon>Bacteria</taxon>
        <taxon>Bacillati</taxon>
        <taxon>Actinomycetota</taxon>
        <taxon>Actinomycetes</taxon>
        <taxon>Micrococcales</taxon>
        <taxon>Cellulomonadaceae</taxon>
        <taxon>Cellulomonas</taxon>
    </lineage>
</organism>
<gene>
    <name evidence="3" type="ORF">N869_13725</name>
</gene>
<dbReference type="SUPFAM" id="SSF142338">
    <property type="entry name" value="CofD-like"/>
    <property type="match status" value="1"/>
</dbReference>
<evidence type="ECO:0000256" key="1">
    <source>
        <dbReference type="ARBA" id="ARBA00022679"/>
    </source>
</evidence>
<dbReference type="EMBL" id="AXCZ01000041">
    <property type="protein sequence ID" value="KGM13478.1"/>
    <property type="molecule type" value="Genomic_DNA"/>
</dbReference>
<dbReference type="CDD" id="cd07186">
    <property type="entry name" value="CofD_like"/>
    <property type="match status" value="1"/>
</dbReference>
<proteinExistence type="inferred from homology"/>
<reference evidence="3 4" key="1">
    <citation type="submission" date="2013-08" db="EMBL/GenBank/DDBJ databases">
        <title>Genome sequencing of Cellulomonas bogoriensis 69B4.</title>
        <authorList>
            <person name="Chen F."/>
            <person name="Li Y."/>
            <person name="Wang G."/>
        </authorList>
    </citation>
    <scope>NUCLEOTIDE SEQUENCE [LARGE SCALE GENOMIC DNA]</scope>
    <source>
        <strain evidence="3 4">69B4</strain>
    </source>
</reference>
<dbReference type="PANTHER" id="PTHR43007:SF1">
    <property type="entry name" value="2-PHOSPHO-L-LACTATE TRANSFERASE"/>
    <property type="match status" value="1"/>
</dbReference>
<keyword evidence="1 3" id="KW-0808">Transferase</keyword>
<protein>
    <submittedName>
        <fullName evidence="3">2-phospho-L-lactate transferase</fullName>
    </submittedName>
</protein>
<evidence type="ECO:0000313" key="4">
    <source>
        <dbReference type="Proteomes" id="UP000054314"/>
    </source>
</evidence>
<keyword evidence="4" id="KW-1185">Reference proteome</keyword>
<sequence length="305" mass="31884">MTVLAGGVGGAKLAHGASRVTDRVTVVVNTADDARIHGLWVSPDLDTVMYTLAGIANPTTGWGIAGETYTTLEALRRLGADTWFMLGDQDLATHLARTARLADGASLSQVTAELATALGVTARLLPATDDPLATMVDTPAGRLDFQDYFVRRKHQDDVLGVHLDGVDDARPAPGVLPALTGADVVLLAPSNPIVSVGPVLAVPGVREALRTSPARRVGVSPLIGGRAVKGPAAQMLAGLGHEVSALGVARLYVDVLDVWCIDTVDAHLAPAITDLGLTVHVTDTMMRTDHDRERLATELVDVAGR</sequence>
<dbReference type="HAMAP" id="MF_01257">
    <property type="entry name" value="CofD"/>
    <property type="match status" value="1"/>
</dbReference>
<dbReference type="InterPro" id="IPR010115">
    <property type="entry name" value="FbiA/CofD"/>
</dbReference>
<dbReference type="InterPro" id="IPR038136">
    <property type="entry name" value="CofD-like_dom_sf"/>
</dbReference>
<dbReference type="PANTHER" id="PTHR43007">
    <property type="entry name" value="2-PHOSPHO-L-LACTATE TRANSFERASE"/>
    <property type="match status" value="1"/>
</dbReference>
<dbReference type="GO" id="GO:0043743">
    <property type="term" value="F:LPPG:FO 2-phospho-L-lactate transferase activity"/>
    <property type="evidence" value="ECO:0007669"/>
    <property type="project" value="InterPro"/>
</dbReference>
<evidence type="ECO:0000256" key="2">
    <source>
        <dbReference type="ARBA" id="ARBA00022842"/>
    </source>
</evidence>
<evidence type="ECO:0000313" key="3">
    <source>
        <dbReference type="EMBL" id="KGM13478.1"/>
    </source>
</evidence>
<dbReference type="Pfam" id="PF01933">
    <property type="entry name" value="CofD"/>
    <property type="match status" value="1"/>
</dbReference>